<dbReference type="EMBL" id="SJPH01000003">
    <property type="protein sequence ID" value="TWT46805.1"/>
    <property type="molecule type" value="Genomic_DNA"/>
</dbReference>
<dbReference type="Pfam" id="PF10711">
    <property type="entry name" value="DUF2513"/>
    <property type="match status" value="1"/>
</dbReference>
<accession>A0A5C5W9D5</accession>
<sequence>MKRDLDLARQLLADIEAQAADCAVNALRPGLAAEADEQVRYHVRLLIDAGLLKEVDRSAGGVPCVRLTHAGHEFLELAASESRWREAKWVVRERTGGMSLTVLKAVLTKWAAEVATRGPRLGRPAYRPFTYRVEPRYGDRPYAYEPRRVRERDWLSAEEAPRSVRPRPDYLERFDWRDALDGRHTVDAREAYDWRDSLNWRESADRERFVRETYPRESYRYDWETDEYGVSLPIQVV</sequence>
<keyword evidence="2" id="KW-1185">Reference proteome</keyword>
<protein>
    <recommendedName>
        <fullName evidence="3">DUF2513 domain-containing protein</fullName>
    </recommendedName>
</protein>
<reference evidence="1 2" key="1">
    <citation type="submission" date="2019-02" db="EMBL/GenBank/DDBJ databases">
        <title>Deep-cultivation of Planctomycetes and their phenomic and genomic characterization uncovers novel biology.</title>
        <authorList>
            <person name="Wiegand S."/>
            <person name="Jogler M."/>
            <person name="Boedeker C."/>
            <person name="Pinto D."/>
            <person name="Vollmers J."/>
            <person name="Rivas-Marin E."/>
            <person name="Kohn T."/>
            <person name="Peeters S.H."/>
            <person name="Heuer A."/>
            <person name="Rast P."/>
            <person name="Oberbeckmann S."/>
            <person name="Bunk B."/>
            <person name="Jeske O."/>
            <person name="Meyerdierks A."/>
            <person name="Storesund J.E."/>
            <person name="Kallscheuer N."/>
            <person name="Luecker S."/>
            <person name="Lage O.M."/>
            <person name="Pohl T."/>
            <person name="Merkel B.J."/>
            <person name="Hornburger P."/>
            <person name="Mueller R.-W."/>
            <person name="Bruemmer F."/>
            <person name="Labrenz M."/>
            <person name="Spormann A.M."/>
            <person name="Op Den Camp H."/>
            <person name="Overmann J."/>
            <person name="Amann R."/>
            <person name="Jetten M.S.M."/>
            <person name="Mascher T."/>
            <person name="Medema M.H."/>
            <person name="Devos D.P."/>
            <person name="Kaster A.-K."/>
            <person name="Ovreas L."/>
            <person name="Rohde M."/>
            <person name="Galperin M.Y."/>
            <person name="Jogler C."/>
        </authorList>
    </citation>
    <scope>NUCLEOTIDE SEQUENCE [LARGE SCALE GENOMIC DNA]</scope>
    <source>
        <strain evidence="1 2">Pla111</strain>
    </source>
</reference>
<evidence type="ECO:0008006" key="3">
    <source>
        <dbReference type="Google" id="ProtNLM"/>
    </source>
</evidence>
<gene>
    <name evidence="1" type="ORF">Pla111_19070</name>
</gene>
<dbReference type="AlphaFoldDB" id="A0A5C5W9D5"/>
<dbReference type="OrthoDB" id="6960201at2"/>
<organism evidence="1 2">
    <name type="scientific">Botrimarina hoheduenensis</name>
    <dbReference type="NCBI Taxonomy" id="2528000"/>
    <lineage>
        <taxon>Bacteria</taxon>
        <taxon>Pseudomonadati</taxon>
        <taxon>Planctomycetota</taxon>
        <taxon>Planctomycetia</taxon>
        <taxon>Pirellulales</taxon>
        <taxon>Lacipirellulaceae</taxon>
        <taxon>Botrimarina</taxon>
    </lineage>
</organism>
<proteinExistence type="predicted"/>
<dbReference type="RefSeq" id="WP_146573600.1">
    <property type="nucleotide sequence ID" value="NZ_SJPH01000003.1"/>
</dbReference>
<dbReference type="Proteomes" id="UP000318995">
    <property type="component" value="Unassembled WGS sequence"/>
</dbReference>
<evidence type="ECO:0000313" key="2">
    <source>
        <dbReference type="Proteomes" id="UP000318995"/>
    </source>
</evidence>
<name>A0A5C5W9D5_9BACT</name>
<dbReference type="InterPro" id="IPR019650">
    <property type="entry name" value="DUF2513"/>
</dbReference>
<evidence type="ECO:0000313" key="1">
    <source>
        <dbReference type="EMBL" id="TWT46805.1"/>
    </source>
</evidence>
<comment type="caution">
    <text evidence="1">The sequence shown here is derived from an EMBL/GenBank/DDBJ whole genome shotgun (WGS) entry which is preliminary data.</text>
</comment>